<feature type="binding site" evidence="9">
    <location>
        <begin position="26"/>
        <end position="33"/>
    </location>
    <ligand>
        <name>ATP</name>
        <dbReference type="ChEBI" id="CHEBI:30616"/>
    </ligand>
</feature>
<keyword evidence="3 9" id="KW-0347">Helicase</keyword>
<evidence type="ECO:0000256" key="2">
    <source>
        <dbReference type="ARBA" id="ARBA00022801"/>
    </source>
</evidence>
<organism evidence="11 12">
    <name type="scientific">Bacillus wiedmannii</name>
    <dbReference type="NCBI Taxonomy" id="1890302"/>
    <lineage>
        <taxon>Bacteria</taxon>
        <taxon>Bacillati</taxon>
        <taxon>Bacillota</taxon>
        <taxon>Bacilli</taxon>
        <taxon>Bacillales</taxon>
        <taxon>Bacillaceae</taxon>
        <taxon>Bacillus</taxon>
        <taxon>Bacillus cereus group</taxon>
    </lineage>
</organism>
<keyword evidence="5" id="KW-0413">Isomerase</keyword>
<evidence type="ECO:0000256" key="9">
    <source>
        <dbReference type="PROSITE-ProRule" id="PRU00560"/>
    </source>
</evidence>
<name>A0A0G8CNK0_9BACI</name>
<evidence type="ECO:0000256" key="6">
    <source>
        <dbReference type="ARBA" id="ARBA00034617"/>
    </source>
</evidence>
<comment type="catalytic activity">
    <reaction evidence="8">
        <text>ATP + H2O = ADP + phosphate + H(+)</text>
        <dbReference type="Rhea" id="RHEA:13065"/>
        <dbReference type="ChEBI" id="CHEBI:15377"/>
        <dbReference type="ChEBI" id="CHEBI:15378"/>
        <dbReference type="ChEBI" id="CHEBI:30616"/>
        <dbReference type="ChEBI" id="CHEBI:43474"/>
        <dbReference type="ChEBI" id="CHEBI:456216"/>
        <dbReference type="EC" id="5.6.2.4"/>
    </reaction>
</comment>
<dbReference type="PANTHER" id="PTHR11070">
    <property type="entry name" value="UVRD / RECB / PCRA DNA HELICASE FAMILY MEMBER"/>
    <property type="match status" value="1"/>
</dbReference>
<evidence type="ECO:0000256" key="7">
    <source>
        <dbReference type="ARBA" id="ARBA00034808"/>
    </source>
</evidence>
<dbReference type="Pfam" id="PF13361">
    <property type="entry name" value="UvrD_C"/>
    <property type="match status" value="1"/>
</dbReference>
<dbReference type="GO" id="GO:0033202">
    <property type="term" value="C:DNA helicase complex"/>
    <property type="evidence" value="ECO:0007669"/>
    <property type="project" value="TreeGrafter"/>
</dbReference>
<evidence type="ECO:0000256" key="8">
    <source>
        <dbReference type="ARBA" id="ARBA00048988"/>
    </source>
</evidence>
<dbReference type="GO" id="GO:0043138">
    <property type="term" value="F:3'-5' DNA helicase activity"/>
    <property type="evidence" value="ECO:0007669"/>
    <property type="project" value="UniProtKB-EC"/>
</dbReference>
<evidence type="ECO:0000313" key="12">
    <source>
        <dbReference type="Proteomes" id="UP000035350"/>
    </source>
</evidence>
<dbReference type="InterPro" id="IPR014017">
    <property type="entry name" value="DNA_helicase_UvrD-like_C"/>
</dbReference>
<protein>
    <recommendedName>
        <fullName evidence="7">DNA 3'-5' helicase</fullName>
        <ecNumber evidence="7">5.6.2.4</ecNumber>
    </recommendedName>
</protein>
<dbReference type="InterPro" id="IPR014016">
    <property type="entry name" value="UvrD-like_ATP-bd"/>
</dbReference>
<reference evidence="11 12" key="1">
    <citation type="journal article" date="2015" name="Genome Announc.">
        <title>Next-Generation Whole-Genome Sequencing of Eight Strains of Bacillus cereus, Isolated from Food.</title>
        <authorList>
            <person name="Krawczyk A.O."/>
            <person name="de Jong A."/>
            <person name="Eijlander R.T."/>
            <person name="Berendsen E.M."/>
            <person name="Holsappel S."/>
            <person name="Wells-Bennik M.H."/>
            <person name="Kuipers O.P."/>
        </authorList>
    </citation>
    <scope>NUCLEOTIDE SEQUENCE [LARGE SCALE GENOMIC DNA]</scope>
    <source>
        <strain evidence="11 12">B4147</strain>
    </source>
</reference>
<dbReference type="GO" id="GO:0000725">
    <property type="term" value="P:recombinational repair"/>
    <property type="evidence" value="ECO:0007669"/>
    <property type="project" value="TreeGrafter"/>
</dbReference>
<dbReference type="Proteomes" id="UP000035350">
    <property type="component" value="Unassembled WGS sequence"/>
</dbReference>
<feature type="domain" description="UvrD-like helicase ATP-binding" evidence="10">
    <location>
        <begin position="5"/>
        <end position="277"/>
    </location>
</feature>
<dbReference type="AlphaFoldDB" id="A0A0G8CNK0"/>
<dbReference type="GO" id="GO:0003677">
    <property type="term" value="F:DNA binding"/>
    <property type="evidence" value="ECO:0007669"/>
    <property type="project" value="InterPro"/>
</dbReference>
<evidence type="ECO:0000256" key="4">
    <source>
        <dbReference type="ARBA" id="ARBA00022840"/>
    </source>
</evidence>
<keyword evidence="4 9" id="KW-0067">ATP-binding</keyword>
<accession>A0A0G8CNK0</accession>
<dbReference type="RefSeq" id="WP_046957183.1">
    <property type="nucleotide sequence ID" value="NZ_LCYN01000001.1"/>
</dbReference>
<dbReference type="GO" id="GO:0005524">
    <property type="term" value="F:ATP binding"/>
    <property type="evidence" value="ECO:0007669"/>
    <property type="project" value="UniProtKB-UniRule"/>
</dbReference>
<gene>
    <name evidence="11" type="ORF">B4147_1086</name>
</gene>
<evidence type="ECO:0000256" key="3">
    <source>
        <dbReference type="ARBA" id="ARBA00022806"/>
    </source>
</evidence>
<proteinExistence type="predicted"/>
<evidence type="ECO:0000313" key="11">
    <source>
        <dbReference type="EMBL" id="KLA01419.1"/>
    </source>
</evidence>
<dbReference type="PROSITE" id="PS51198">
    <property type="entry name" value="UVRD_HELICASE_ATP_BIND"/>
    <property type="match status" value="1"/>
</dbReference>
<dbReference type="EMBL" id="LCYN01000001">
    <property type="protein sequence ID" value="KLA01419.1"/>
    <property type="molecule type" value="Genomic_DNA"/>
</dbReference>
<evidence type="ECO:0000256" key="1">
    <source>
        <dbReference type="ARBA" id="ARBA00022741"/>
    </source>
</evidence>
<keyword evidence="2 9" id="KW-0378">Hydrolase</keyword>
<dbReference type="Gene3D" id="3.40.50.300">
    <property type="entry name" value="P-loop containing nucleotide triphosphate hydrolases"/>
    <property type="match status" value="3"/>
</dbReference>
<dbReference type="PANTHER" id="PTHR11070:SF45">
    <property type="entry name" value="DNA 3'-5' HELICASE"/>
    <property type="match status" value="1"/>
</dbReference>
<dbReference type="EC" id="5.6.2.4" evidence="7"/>
<comment type="caution">
    <text evidence="11">The sequence shown here is derived from an EMBL/GenBank/DDBJ whole genome shotgun (WGS) entry which is preliminary data.</text>
</comment>
<sequence>MKKNIKYSTRQEEIIKYSGSQLLIRGIAGSGKTLILLEKARDVAKKNPNETVAVFSYGNPLAVSAQKQLESYNLPNLKVMTFHSWAMKNYFKTFKKKFFLERNTNSKLRKAIEEVGVQYAEHRFIKNKDLLNFIEDEIGWIKGSDLCEFDKYNKAPRKGRGGKVRLSIDDRKVMFRIYESYQQQLNYFMDFNDFGLQMSCDLNKIQEDSKFDHVFIDEAQDLTKVNLSVLCYIARKSCIVGADKGQKIFTTSFTWEDVGLNIKGGRTKVLRNSYRSTKEIMELAYSIQEKDEISRDEEFTRPDLPQKQGPKPKVLFTAGIEGQKKALLEAIKLIQREDPEATIGILLRNKEYMERVERLLDSVKVEYQIIKSPSKNDDTNKIGTHHEPGIKLTTLHTAKGLEFKYVLITDLIDLPIGERLGEDFDWDVERRLLYVGMSRAMQVLHLFTYGDRHRLVDELNEEYYVKINI</sequence>
<evidence type="ECO:0000259" key="10">
    <source>
        <dbReference type="PROSITE" id="PS51198"/>
    </source>
</evidence>
<keyword evidence="1 9" id="KW-0547">Nucleotide-binding</keyword>
<dbReference type="InterPro" id="IPR000212">
    <property type="entry name" value="DNA_helicase_UvrD/REP"/>
</dbReference>
<reference evidence="12" key="2">
    <citation type="submission" date="2015-04" db="EMBL/GenBank/DDBJ databases">
        <title>Draft Genome Sequences of Eight Spore-Forming Food Isolates of Bacillus cereus Genome sequencing.</title>
        <authorList>
            <person name="Krawcyk A.O."/>
            <person name="de Jong A."/>
            <person name="Eijlander R.T."/>
            <person name="Berendsen E.M."/>
            <person name="Holsappel S."/>
            <person name="Wells-Bennik M."/>
            <person name="Kuipers O.P."/>
        </authorList>
    </citation>
    <scope>NUCLEOTIDE SEQUENCE [LARGE SCALE GENOMIC DNA]</scope>
    <source>
        <strain evidence="12">B4147</strain>
    </source>
</reference>
<evidence type="ECO:0000256" key="5">
    <source>
        <dbReference type="ARBA" id="ARBA00023235"/>
    </source>
</evidence>
<dbReference type="SUPFAM" id="SSF52540">
    <property type="entry name" value="P-loop containing nucleoside triphosphate hydrolases"/>
    <property type="match status" value="1"/>
</dbReference>
<dbReference type="InterPro" id="IPR027417">
    <property type="entry name" value="P-loop_NTPase"/>
</dbReference>
<dbReference type="PATRIC" id="fig|1396.433.peg.138"/>
<dbReference type="Pfam" id="PF00580">
    <property type="entry name" value="UvrD-helicase"/>
    <property type="match status" value="1"/>
</dbReference>
<dbReference type="GO" id="GO:0016887">
    <property type="term" value="F:ATP hydrolysis activity"/>
    <property type="evidence" value="ECO:0007669"/>
    <property type="project" value="RHEA"/>
</dbReference>
<dbReference type="GO" id="GO:0005829">
    <property type="term" value="C:cytosol"/>
    <property type="evidence" value="ECO:0007669"/>
    <property type="project" value="TreeGrafter"/>
</dbReference>
<comment type="catalytic activity">
    <reaction evidence="6">
        <text>Couples ATP hydrolysis with the unwinding of duplex DNA by translocating in the 3'-5' direction.</text>
        <dbReference type="EC" id="5.6.2.4"/>
    </reaction>
</comment>